<reference evidence="2 3" key="1">
    <citation type="journal article" date="2019" name="Int. J. Syst. Evol. Microbiol.">
        <title>The Global Catalogue of Microorganisms (GCM) 10K type strain sequencing project: providing services to taxonomists for standard genome sequencing and annotation.</title>
        <authorList>
            <consortium name="The Broad Institute Genomics Platform"/>
            <consortium name="The Broad Institute Genome Sequencing Center for Infectious Disease"/>
            <person name="Wu L."/>
            <person name="Ma J."/>
        </authorList>
    </citation>
    <scope>NUCLEOTIDE SEQUENCE [LARGE SCALE GENOMIC DNA]</scope>
    <source>
        <strain evidence="2 3">JCM 13581</strain>
    </source>
</reference>
<evidence type="ECO:0000313" key="2">
    <source>
        <dbReference type="EMBL" id="GAA1937379.1"/>
    </source>
</evidence>
<feature type="compositionally biased region" description="Basic and acidic residues" evidence="1">
    <location>
        <begin position="22"/>
        <end position="34"/>
    </location>
</feature>
<name>A0ABN2PXJ2_9ACTN</name>
<organism evidence="2 3">
    <name type="scientific">Streptomyces sodiiphilus</name>
    <dbReference type="NCBI Taxonomy" id="226217"/>
    <lineage>
        <taxon>Bacteria</taxon>
        <taxon>Bacillati</taxon>
        <taxon>Actinomycetota</taxon>
        <taxon>Actinomycetes</taxon>
        <taxon>Kitasatosporales</taxon>
        <taxon>Streptomycetaceae</taxon>
        <taxon>Streptomyces</taxon>
    </lineage>
</organism>
<sequence>MWKRRRHDDTKLTSESVSALVDRPDREVPAGKPKSLRELRRSRLLEDPETVMRVAPRKGWPQPLAGRAANLDHTEVFRSDTGQASGLYPFLHAGSLPPVGVYIGWNVHTQQSFSAHPSVWVREGLCTNPNVMITGVPGSGKSAHVKALCFRMMAVGHRTLIAGDVKGEYAELCRHLGVDPVRLGPGLPGRLNPLDAGPLGTDLHKLSAEEFSARLAEIRRRRLALLEALLELQLRRMLHPSESEALRVALKEVTGELAGRTVLDTPTLPMVHQVLTDPTPAMARELRVRGEDIQTAREGMAGIRSALGGMIDGHLGGLFDDQTSIGLDWDAPIQSVDISALKEGYGEATVAMVLTCVSSWAQSAIDRPGKPWVVVRDELWRQIRSGGTRMVGKVDSDLRLSRADGTIQILSTHRLEDLEAVDKDAAAIATNLIASCATRIQLAQDTKPLALTRDAIGLSDAECAMIGSWGAGQRGRALWKVGQGGSGHAVQLVLSPIEQKLFETDERMAA</sequence>
<protein>
    <submittedName>
        <fullName evidence="2">ATP-binding protein</fullName>
    </submittedName>
</protein>
<proteinExistence type="predicted"/>
<dbReference type="RefSeq" id="WP_344267112.1">
    <property type="nucleotide sequence ID" value="NZ_BAAAMJ010000132.1"/>
</dbReference>
<keyword evidence="2" id="KW-0067">ATP-binding</keyword>
<dbReference type="Gene3D" id="3.40.50.300">
    <property type="entry name" value="P-loop containing nucleotide triphosphate hydrolases"/>
    <property type="match status" value="2"/>
</dbReference>
<feature type="region of interest" description="Disordered" evidence="1">
    <location>
        <begin position="1"/>
        <end position="34"/>
    </location>
</feature>
<accession>A0ABN2PXJ2</accession>
<keyword evidence="3" id="KW-1185">Reference proteome</keyword>
<gene>
    <name evidence="2" type="ORF">GCM10009716_49330</name>
</gene>
<dbReference type="SUPFAM" id="SSF52540">
    <property type="entry name" value="P-loop containing nucleoside triphosphate hydrolases"/>
    <property type="match status" value="1"/>
</dbReference>
<evidence type="ECO:0000313" key="3">
    <source>
        <dbReference type="Proteomes" id="UP001501303"/>
    </source>
</evidence>
<dbReference type="Proteomes" id="UP001501303">
    <property type="component" value="Unassembled WGS sequence"/>
</dbReference>
<keyword evidence="2" id="KW-0547">Nucleotide-binding</keyword>
<dbReference type="EMBL" id="BAAAMJ010000132">
    <property type="protein sequence ID" value="GAA1937379.1"/>
    <property type="molecule type" value="Genomic_DNA"/>
</dbReference>
<dbReference type="GO" id="GO:0005524">
    <property type="term" value="F:ATP binding"/>
    <property type="evidence" value="ECO:0007669"/>
    <property type="project" value="UniProtKB-KW"/>
</dbReference>
<evidence type="ECO:0000256" key="1">
    <source>
        <dbReference type="SAM" id="MobiDB-lite"/>
    </source>
</evidence>
<comment type="caution">
    <text evidence="2">The sequence shown here is derived from an EMBL/GenBank/DDBJ whole genome shotgun (WGS) entry which is preliminary data.</text>
</comment>
<dbReference type="InterPro" id="IPR027417">
    <property type="entry name" value="P-loop_NTPase"/>
</dbReference>